<dbReference type="AlphaFoldDB" id="A0A9Q3HJL4"/>
<dbReference type="SUPFAM" id="SSF53098">
    <property type="entry name" value="Ribonuclease H-like"/>
    <property type="match status" value="1"/>
</dbReference>
<evidence type="ECO:0000313" key="1">
    <source>
        <dbReference type="EMBL" id="MBW0506652.1"/>
    </source>
</evidence>
<protein>
    <recommendedName>
        <fullName evidence="3">RNase H type-1 domain-containing protein</fullName>
    </recommendedName>
</protein>
<keyword evidence="2" id="KW-1185">Reference proteome</keyword>
<evidence type="ECO:0008006" key="3">
    <source>
        <dbReference type="Google" id="ProtNLM"/>
    </source>
</evidence>
<gene>
    <name evidence="1" type="ORF">O181_046367</name>
</gene>
<dbReference type="EMBL" id="AVOT02019215">
    <property type="protein sequence ID" value="MBW0506652.1"/>
    <property type="molecule type" value="Genomic_DNA"/>
</dbReference>
<sequence>MYNPPKTFEALTTLQVLIENNHKRSASKIIFMDAHPHPRKWNPAGYQHTHPKASTLIRMCSKGGFHILLIESSATYHPERGKVTTMYLTWVNFKGLRIFHSKKSTKLIFTDRSAEEKEGLGAAATTANGKWQKREPLGLATVASIAECESKGISLALYIIKENKNNITGADIFIFIDNTGTFNRLEQPWEAKMGQKLLLEISAKWNAIPNNFNLHLLWFPVYQNIVGNDLADTLANQSRMNKIN</sequence>
<comment type="caution">
    <text evidence="1">The sequence shown here is derived from an EMBL/GenBank/DDBJ whole genome shotgun (WGS) entry which is preliminary data.</text>
</comment>
<dbReference type="Proteomes" id="UP000765509">
    <property type="component" value="Unassembled WGS sequence"/>
</dbReference>
<organism evidence="1 2">
    <name type="scientific">Austropuccinia psidii MF-1</name>
    <dbReference type="NCBI Taxonomy" id="1389203"/>
    <lineage>
        <taxon>Eukaryota</taxon>
        <taxon>Fungi</taxon>
        <taxon>Dikarya</taxon>
        <taxon>Basidiomycota</taxon>
        <taxon>Pucciniomycotina</taxon>
        <taxon>Pucciniomycetes</taxon>
        <taxon>Pucciniales</taxon>
        <taxon>Sphaerophragmiaceae</taxon>
        <taxon>Austropuccinia</taxon>
    </lineage>
</organism>
<dbReference type="InterPro" id="IPR012337">
    <property type="entry name" value="RNaseH-like_sf"/>
</dbReference>
<accession>A0A9Q3HJL4</accession>
<reference evidence="1" key="1">
    <citation type="submission" date="2021-03" db="EMBL/GenBank/DDBJ databases">
        <title>Draft genome sequence of rust myrtle Austropuccinia psidii MF-1, a brazilian biotype.</title>
        <authorList>
            <person name="Quecine M.C."/>
            <person name="Pachon D.M.R."/>
            <person name="Bonatelli M.L."/>
            <person name="Correr F.H."/>
            <person name="Franceschini L.M."/>
            <person name="Leite T.F."/>
            <person name="Margarido G.R.A."/>
            <person name="Almeida C.A."/>
            <person name="Ferrarezi J.A."/>
            <person name="Labate C.A."/>
        </authorList>
    </citation>
    <scope>NUCLEOTIDE SEQUENCE</scope>
    <source>
        <strain evidence="1">MF-1</strain>
    </source>
</reference>
<evidence type="ECO:0000313" key="2">
    <source>
        <dbReference type="Proteomes" id="UP000765509"/>
    </source>
</evidence>
<dbReference type="GO" id="GO:0003676">
    <property type="term" value="F:nucleic acid binding"/>
    <property type="evidence" value="ECO:0007669"/>
    <property type="project" value="InterPro"/>
</dbReference>
<proteinExistence type="predicted"/>
<dbReference type="InterPro" id="IPR036397">
    <property type="entry name" value="RNaseH_sf"/>
</dbReference>
<dbReference type="OrthoDB" id="2507389at2759"/>
<name>A0A9Q3HJL4_9BASI</name>
<dbReference type="Gene3D" id="3.30.420.10">
    <property type="entry name" value="Ribonuclease H-like superfamily/Ribonuclease H"/>
    <property type="match status" value="1"/>
</dbReference>